<dbReference type="GO" id="GO:0005548">
    <property type="term" value="F:phospholipid transporter activity"/>
    <property type="evidence" value="ECO:0007669"/>
    <property type="project" value="UniProtKB-ARBA"/>
</dbReference>
<feature type="domain" description="ABC transporter" evidence="15">
    <location>
        <begin position="648"/>
        <end position="879"/>
    </location>
</feature>
<feature type="transmembrane region" description="Helical" evidence="14">
    <location>
        <begin position="1597"/>
        <end position="1616"/>
    </location>
</feature>
<dbReference type="CDD" id="cd03263">
    <property type="entry name" value="ABC_subfamily_A"/>
    <property type="match status" value="2"/>
</dbReference>
<dbReference type="PROSITE" id="PS00211">
    <property type="entry name" value="ABC_TRANSPORTER_1"/>
    <property type="match status" value="1"/>
</dbReference>
<feature type="non-terminal residue" evidence="16">
    <location>
        <position position="1"/>
    </location>
</feature>
<evidence type="ECO:0000313" key="16">
    <source>
        <dbReference type="EMBL" id="KAK6292065.1"/>
    </source>
</evidence>
<evidence type="ECO:0000256" key="13">
    <source>
        <dbReference type="SAM" id="MobiDB-lite"/>
    </source>
</evidence>
<feature type="transmembrane region" description="Helical" evidence="14">
    <location>
        <begin position="569"/>
        <end position="590"/>
    </location>
</feature>
<dbReference type="EC" id="7.6.2.1" evidence="2"/>
<comment type="subcellular location">
    <subcellularLocation>
        <location evidence="1">Membrane</location>
        <topology evidence="1">Multi-pass membrane protein</topology>
    </subcellularLocation>
</comment>
<proteinExistence type="predicted"/>
<evidence type="ECO:0000256" key="14">
    <source>
        <dbReference type="SAM" id="Phobius"/>
    </source>
</evidence>
<dbReference type="GO" id="GO:0140326">
    <property type="term" value="F:ATPase-coupled intramembrane lipid transporter activity"/>
    <property type="evidence" value="ECO:0007669"/>
    <property type="project" value="UniProtKB-EC"/>
</dbReference>
<dbReference type="Proteomes" id="UP001356427">
    <property type="component" value="Unassembled WGS sequence"/>
</dbReference>
<dbReference type="InterPro" id="IPR056264">
    <property type="entry name" value="R2_ABCA1-4-like"/>
</dbReference>
<dbReference type="InterPro" id="IPR013525">
    <property type="entry name" value="ABC2_TM"/>
</dbReference>
<dbReference type="EMBL" id="JAGTTL010000039">
    <property type="protein sequence ID" value="KAK6292065.1"/>
    <property type="molecule type" value="Genomic_DNA"/>
</dbReference>
<dbReference type="SUPFAM" id="SSF52540">
    <property type="entry name" value="P-loop containing nucleoside triphosphate hydrolases"/>
    <property type="match status" value="2"/>
</dbReference>
<evidence type="ECO:0000256" key="4">
    <source>
        <dbReference type="ARBA" id="ARBA00022692"/>
    </source>
</evidence>
<reference evidence="16 17" key="1">
    <citation type="submission" date="2021-04" db="EMBL/GenBank/DDBJ databases">
        <authorList>
            <person name="De Guttry C."/>
            <person name="Zahm M."/>
            <person name="Klopp C."/>
            <person name="Cabau C."/>
            <person name="Louis A."/>
            <person name="Berthelot C."/>
            <person name="Parey E."/>
            <person name="Roest Crollius H."/>
            <person name="Montfort J."/>
            <person name="Robinson-Rechavi M."/>
            <person name="Bucao C."/>
            <person name="Bouchez O."/>
            <person name="Gislard M."/>
            <person name="Lluch J."/>
            <person name="Milhes M."/>
            <person name="Lampietro C."/>
            <person name="Lopez Roques C."/>
            <person name="Donnadieu C."/>
            <person name="Braasch I."/>
            <person name="Desvignes T."/>
            <person name="Postlethwait J."/>
            <person name="Bobe J."/>
            <person name="Wedekind C."/>
            <person name="Guiguen Y."/>
        </authorList>
    </citation>
    <scope>NUCLEOTIDE SEQUENCE [LARGE SCALE GENOMIC DNA]</scope>
    <source>
        <strain evidence="16">Cs_M1</strain>
        <tissue evidence="16">Blood</tissue>
    </source>
</reference>
<accession>A0AAN8KMY5</accession>
<dbReference type="InterPro" id="IPR003593">
    <property type="entry name" value="AAA+_ATPase"/>
</dbReference>
<keyword evidence="6" id="KW-0067">ATP-binding</keyword>
<protein>
    <recommendedName>
        <fullName evidence="2">P-type phospholipid transporter</fullName>
        <ecNumber evidence="2">7.6.2.1</ecNumber>
    </recommendedName>
</protein>
<dbReference type="Pfam" id="PF12698">
    <property type="entry name" value="ABC2_membrane_3"/>
    <property type="match status" value="2"/>
</dbReference>
<dbReference type="FunFam" id="3.40.50.300:FF:000232">
    <property type="entry name" value="ATP-binding cassette, sub-family A (ABC1), member 1"/>
    <property type="match status" value="1"/>
</dbReference>
<dbReference type="PANTHER" id="PTHR19229">
    <property type="entry name" value="ATP-BINDING CASSETTE TRANSPORTER SUBFAMILY A ABCA"/>
    <property type="match status" value="1"/>
</dbReference>
<dbReference type="FunFam" id="3.40.50.300:FF:000264">
    <property type="entry name" value="ATP-binding cassette, sub-family A (ABC1), member 1"/>
    <property type="match status" value="1"/>
</dbReference>
<feature type="transmembrane region" description="Helical" evidence="14">
    <location>
        <begin position="464"/>
        <end position="487"/>
    </location>
</feature>
<evidence type="ECO:0000256" key="7">
    <source>
        <dbReference type="ARBA" id="ARBA00022967"/>
    </source>
</evidence>
<feature type="transmembrane region" description="Helical" evidence="14">
    <location>
        <begin position="428"/>
        <end position="452"/>
    </location>
</feature>
<dbReference type="GO" id="GO:0016887">
    <property type="term" value="F:ATP hydrolysis activity"/>
    <property type="evidence" value="ECO:0007669"/>
    <property type="project" value="InterPro"/>
</dbReference>
<evidence type="ECO:0000256" key="11">
    <source>
        <dbReference type="ARBA" id="ARBA00023180"/>
    </source>
</evidence>
<feature type="transmembrane region" description="Helical" evidence="14">
    <location>
        <begin position="493"/>
        <end position="515"/>
    </location>
</feature>
<feature type="transmembrane region" description="Helical" evidence="14">
    <location>
        <begin position="1399"/>
        <end position="1421"/>
    </location>
</feature>
<dbReference type="InterPro" id="IPR017871">
    <property type="entry name" value="ABC_transporter-like_CS"/>
</dbReference>
<dbReference type="Pfam" id="PF00005">
    <property type="entry name" value="ABC_tran"/>
    <property type="match status" value="2"/>
</dbReference>
<keyword evidence="9 14" id="KW-0472">Membrane</keyword>
<keyword evidence="8 14" id="KW-1133">Transmembrane helix</keyword>
<keyword evidence="3" id="KW-0597">Phosphoprotein</keyword>
<evidence type="ECO:0000256" key="8">
    <source>
        <dbReference type="ARBA" id="ARBA00022989"/>
    </source>
</evidence>
<dbReference type="PROSITE" id="PS50893">
    <property type="entry name" value="ABC_TRANSPORTER_2"/>
    <property type="match status" value="2"/>
</dbReference>
<name>A0AAN8KMY5_9TELE</name>
<dbReference type="GO" id="GO:0005524">
    <property type="term" value="F:ATP binding"/>
    <property type="evidence" value="ECO:0007669"/>
    <property type="project" value="UniProtKB-KW"/>
</dbReference>
<keyword evidence="17" id="KW-1185">Reference proteome</keyword>
<evidence type="ECO:0000256" key="1">
    <source>
        <dbReference type="ARBA" id="ARBA00004141"/>
    </source>
</evidence>
<feature type="transmembrane region" description="Helical" evidence="14">
    <location>
        <begin position="388"/>
        <end position="408"/>
    </location>
</feature>
<evidence type="ECO:0000256" key="6">
    <source>
        <dbReference type="ARBA" id="ARBA00022840"/>
    </source>
</evidence>
<evidence type="ECO:0000256" key="2">
    <source>
        <dbReference type="ARBA" id="ARBA00012189"/>
    </source>
</evidence>
<feature type="transmembrane region" description="Helical" evidence="14">
    <location>
        <begin position="1441"/>
        <end position="1467"/>
    </location>
</feature>
<keyword evidence="5" id="KW-0547">Nucleotide-binding</keyword>
<dbReference type="InterPro" id="IPR003439">
    <property type="entry name" value="ABC_transporter-like_ATP-bd"/>
</dbReference>
<keyword evidence="10" id="KW-1015">Disulfide bond</keyword>
<evidence type="ECO:0000313" key="17">
    <source>
        <dbReference type="Proteomes" id="UP001356427"/>
    </source>
</evidence>
<feature type="transmembrane region" description="Helical" evidence="14">
    <location>
        <begin position="1479"/>
        <end position="1498"/>
    </location>
</feature>
<comment type="caution">
    <text evidence="16">The sequence shown here is derived from an EMBL/GenBank/DDBJ whole genome shotgun (WGS) entry which is preliminary data.</text>
</comment>
<evidence type="ECO:0000256" key="3">
    <source>
        <dbReference type="ARBA" id="ARBA00022553"/>
    </source>
</evidence>
<keyword evidence="11" id="KW-0325">Glycoprotein</keyword>
<feature type="domain" description="ABC transporter" evidence="15">
    <location>
        <begin position="1656"/>
        <end position="1888"/>
    </location>
</feature>
<dbReference type="GO" id="GO:0016020">
    <property type="term" value="C:membrane"/>
    <property type="evidence" value="ECO:0007669"/>
    <property type="project" value="UniProtKB-SubCell"/>
</dbReference>
<evidence type="ECO:0000256" key="12">
    <source>
        <dbReference type="ARBA" id="ARBA00034036"/>
    </source>
</evidence>
<keyword evidence="4 14" id="KW-0812">Transmembrane</keyword>
<dbReference type="InterPro" id="IPR026082">
    <property type="entry name" value="ABCA"/>
</dbReference>
<evidence type="ECO:0000256" key="9">
    <source>
        <dbReference type="ARBA" id="ARBA00023136"/>
    </source>
</evidence>
<dbReference type="Gene3D" id="3.40.50.300">
    <property type="entry name" value="P-loop containing nucleotide triphosphate hydrolases"/>
    <property type="match status" value="2"/>
</dbReference>
<evidence type="ECO:0000256" key="5">
    <source>
        <dbReference type="ARBA" id="ARBA00022741"/>
    </source>
</evidence>
<dbReference type="Pfam" id="PF23321">
    <property type="entry name" value="R1_ABCA1"/>
    <property type="match status" value="1"/>
</dbReference>
<dbReference type="InterPro" id="IPR027417">
    <property type="entry name" value="P-loop_NTPase"/>
</dbReference>
<feature type="transmembrane region" description="Helical" evidence="14">
    <location>
        <begin position="1100"/>
        <end position="1121"/>
    </location>
</feature>
<feature type="region of interest" description="Disordered" evidence="13">
    <location>
        <begin position="1016"/>
        <end position="1041"/>
    </location>
</feature>
<dbReference type="PANTHER" id="PTHR19229:SF234">
    <property type="entry name" value="ATP-BINDING CASSETTE SUB-FAMILY A MEMBER 1-LIKE"/>
    <property type="match status" value="1"/>
</dbReference>
<dbReference type="SMART" id="SM00382">
    <property type="entry name" value="AAA"/>
    <property type="match status" value="2"/>
</dbReference>
<keyword evidence="7" id="KW-1278">Translocase</keyword>
<dbReference type="GO" id="GO:0140359">
    <property type="term" value="F:ABC-type transporter activity"/>
    <property type="evidence" value="ECO:0007669"/>
    <property type="project" value="InterPro"/>
</dbReference>
<feature type="transmembrane region" description="Helical" evidence="14">
    <location>
        <begin position="1510"/>
        <end position="1532"/>
    </location>
</feature>
<comment type="catalytic activity">
    <reaction evidence="12">
        <text>ATP + H2O + phospholipidSide 1 = ADP + phosphate + phospholipidSide 2.</text>
        <dbReference type="EC" id="7.6.2.1"/>
    </reaction>
</comment>
<evidence type="ECO:0000259" key="15">
    <source>
        <dbReference type="PROSITE" id="PS50893"/>
    </source>
</evidence>
<evidence type="ECO:0000256" key="10">
    <source>
        <dbReference type="ARBA" id="ARBA00023157"/>
    </source>
</evidence>
<sequence length="2005" mass="223588">LPTALDLTPSETFGLVRKTTEDALPVIDEINKLQNSMWLKAADMLDFRADAFGSLNILLCGKAPTSNSTKTTMHFPAFGAMRNDAENNETLDNVRSSNSSAFCKVLIDTLEGTPGLRNVWSTFRPLIQGKVLYTPDTPATRLMVKEANSTFNALAMLKELAEAWEDFGPLVWDYFQNGPQVSALRAFLDNPVFAAALNQQLKGTRWTAELLANFLYNRPPEEHPAGMPSNDWRNVFNATSQILDLLKKLIACLDLNKFEAADSEGHLEARALELLENDTYWAGIVFEDLDPDASHPPPYVKYKIRMDIDEGERTNKIKERGWSPGARDNSFNDLRYIWGGFAYLQDMMDHSIIRVHTNKSQPLGVFAQQMPYPCYVDDGFLASIGTMLPMYLVLAFMYTVCMTIKGLVLEKELRLKEVQRAVGVQNGAIWFAWFTENFVLLMVPCAFISVMVKYGKVLQYSDPSVIFVFLLVFCVATIMECFFISVFFSKANLAAACGGLIYFVLYLPHLLCYAWRDVMGFQVKIAVSLLSCVAFGYGCENLAKYEEQGIGIQWSNIAQSPEDGDRYSFIVSIIMMLVDALIYWLLTWYIENVFPGQYGIAKPWYFPFTASYWCGTSPAPNADPSHFKDPIEYTDYLEKPPLNMKAGVSIRNLVKIYKTGKKLAVDGLTVDFYENHITSFLGHNGAGKTTTMSILTGLFAPTSGTALINGYDIRTDMDTIRKHLGMCPQHNVLFNDLTVEEHIYFYSRLKGRSRDEVKIEMDQMIKDVGLPHKRKELAKNLSGGMQRKLSVAIAFVGGSNIVILDEPTAGVDPYARRGIWELLLKYKQGRTIILSTHHMDEADILGDRIAIISHGKMCCYGSSLFLKKYFGSGYYLTLVKAGDKQMTNQCTGAEQGQVKEETGESLRRTSLDEGIASQNWSNSEPTELTDVSKLVRRHVPEAVFLESIGQEITYILPYGGAKDGTFALLFKELDLKMADIGVTNYGISDTTLEEIFLKVAEDTGVDVEIPALVRGKTRSSRESKRQRQSLTNVGKTSDEMAGKSDEVKVKFTSRVEDVERVANMNGKGSSVITGWELIRRQFLALFIKRFHHARRSRKGLIAQVILPAVFVCLSLIFSVIVPPFAEYPNLELQPWMYGLPQTTFYSNDGPPNNTEVAQVADSLVNNPGFGTRCMANNPIPNLPCVPNDSKWFTPTVDPSISDIFINGNWSMANPSPNCQCSTPQKTTMLPDCPPGAGGLPPPQRTQNTTDTLQNMTGRNMTDFLLKTYKEAGRKRYGGISVGGVNSQVRMTEPEIEAVIRDLKSLLNSSQDKTTNQMLLNAETLLKELGTRDNVKVWFYNQAWHGIVSFLNVANNAILRGNLPTGHDPREYGISTSSHPLNLTKTQLSFQALAATSTDVVVSICVIFAMSFIPASFVLFLIQERVSKAKHLQFVSGVNPTVYWVANFAWDICNYIVPCLIVIVIFLCFQQKAYVSLPNLPALILLLVMYGWSITPMMYPASFIFSVPSTAYVVLTCINLFIGINGSVATFVMELFADDNISKINDIVKQVLLIFPHFCLGRGLIDMGKNQAMATLYESFGEDRFQDPLSWDMVGKNLCAMAIQGAVMFTITLLIQYKFCYKPRLISGESFSKEDEDVDVARERARIHQGGAEKDLLRICNLSKVYSGKKIPAVDRVCVGVPAAECFGLLGINGAGKTTTFKMLTGDISISGGEAFLNGYSIRTEMRDVHQNMGYCPQFDAINDLLTGREHLEFYARLRGVPEKEVTMVAEWGIQKLGLVKYSDKSAGTYSGGNKRKLSTAMALIGCPPVVFLDEPTTGMDPKARRFLWDCILSVIKEGRSVILTSHSMEECEALCTRMAIMVNGQFKCLGSIQHLKSRFGDGYTVIVRVGGSPPALGPVEEFVHETFPGSILKEKHHNTLQYQLPHSEGALASIFSHFTTHQQRLGVEDYSVSQTTLDQVFVNFARYQHEEDNQALQAYDNNVDVSDEMPMETRNSTGSTVPESV</sequence>
<organism evidence="16 17">
    <name type="scientific">Coregonus suidteri</name>
    <dbReference type="NCBI Taxonomy" id="861788"/>
    <lineage>
        <taxon>Eukaryota</taxon>
        <taxon>Metazoa</taxon>
        <taxon>Chordata</taxon>
        <taxon>Craniata</taxon>
        <taxon>Vertebrata</taxon>
        <taxon>Euteleostomi</taxon>
        <taxon>Actinopterygii</taxon>
        <taxon>Neopterygii</taxon>
        <taxon>Teleostei</taxon>
        <taxon>Protacanthopterygii</taxon>
        <taxon>Salmoniformes</taxon>
        <taxon>Salmonidae</taxon>
        <taxon>Coregoninae</taxon>
        <taxon>Coregonus</taxon>
    </lineage>
</organism>
<gene>
    <name evidence="16" type="ORF">J4Q44_G00378500</name>
</gene>